<dbReference type="Pfam" id="PF12680">
    <property type="entry name" value="SnoaL_2"/>
    <property type="match status" value="1"/>
</dbReference>
<keyword evidence="3" id="KW-1185">Reference proteome</keyword>
<dbReference type="AlphaFoldDB" id="A0A0P1E0V2"/>
<evidence type="ECO:0000259" key="1">
    <source>
        <dbReference type="Pfam" id="PF12680"/>
    </source>
</evidence>
<dbReference type="Proteomes" id="UP000050786">
    <property type="component" value="Unassembled WGS sequence"/>
</dbReference>
<dbReference type="SUPFAM" id="SSF54427">
    <property type="entry name" value="NTF2-like"/>
    <property type="match status" value="1"/>
</dbReference>
<dbReference type="EMBL" id="CYPS01000008">
    <property type="protein sequence ID" value="CUH41472.1"/>
    <property type="molecule type" value="Genomic_DNA"/>
</dbReference>
<proteinExistence type="predicted"/>
<gene>
    <name evidence="2" type="ORF">RUM4293_00344</name>
</gene>
<dbReference type="InterPro" id="IPR032710">
    <property type="entry name" value="NTF2-like_dom_sf"/>
</dbReference>
<accession>A0A0P1E0V2</accession>
<evidence type="ECO:0000313" key="3">
    <source>
        <dbReference type="Proteomes" id="UP000050786"/>
    </source>
</evidence>
<dbReference type="InterPro" id="IPR037401">
    <property type="entry name" value="SnoaL-like"/>
</dbReference>
<sequence>MDWQQTIADYGAAWQQADQVQRLDLLTKCFATDGVYVDPTAEVNGRSNLCDHIGEVLQSSGGRVELTSNPNNHHDVVHFTWRMVGPDDTVMVTGHDFVRLDEQGKISHLAGFFGDPAPLS</sequence>
<reference evidence="3" key="1">
    <citation type="submission" date="2015-09" db="EMBL/GenBank/DDBJ databases">
        <authorList>
            <person name="Rodrigo-Torres L."/>
            <person name="Arahal D.R."/>
        </authorList>
    </citation>
    <scope>NUCLEOTIDE SEQUENCE [LARGE SCALE GENOMIC DNA]</scope>
    <source>
        <strain evidence="3">CECT 4293</strain>
    </source>
</reference>
<name>A0A0P1E0V2_9RHOB</name>
<organism evidence="2 3">
    <name type="scientific">Ruegeria atlantica</name>
    <dbReference type="NCBI Taxonomy" id="81569"/>
    <lineage>
        <taxon>Bacteria</taxon>
        <taxon>Pseudomonadati</taxon>
        <taxon>Pseudomonadota</taxon>
        <taxon>Alphaproteobacteria</taxon>
        <taxon>Rhodobacterales</taxon>
        <taxon>Roseobacteraceae</taxon>
        <taxon>Ruegeria</taxon>
    </lineage>
</organism>
<feature type="domain" description="SnoaL-like" evidence="1">
    <location>
        <begin position="21"/>
        <end position="108"/>
    </location>
</feature>
<dbReference type="RefSeq" id="WP_058271591.1">
    <property type="nucleotide sequence ID" value="NZ_CYPS01000008.1"/>
</dbReference>
<dbReference type="Gene3D" id="3.10.450.50">
    <property type="match status" value="1"/>
</dbReference>
<protein>
    <submittedName>
        <fullName evidence="2">SnoaL-like domain protein</fullName>
    </submittedName>
</protein>
<evidence type="ECO:0000313" key="2">
    <source>
        <dbReference type="EMBL" id="CUH41472.1"/>
    </source>
</evidence>